<evidence type="ECO:0000313" key="7">
    <source>
        <dbReference type="EMBL" id="CAG7822329.1"/>
    </source>
</evidence>
<dbReference type="InterPro" id="IPR020846">
    <property type="entry name" value="MFS_dom"/>
</dbReference>
<dbReference type="Pfam" id="PF00083">
    <property type="entry name" value="Sugar_tr"/>
    <property type="match status" value="1"/>
</dbReference>
<accession>A0A8J2PHY5</accession>
<reference evidence="7" key="1">
    <citation type="submission" date="2021-06" db="EMBL/GenBank/DDBJ databases">
        <authorList>
            <person name="Hodson N. C."/>
            <person name="Mongue J. A."/>
            <person name="Jaron S. K."/>
        </authorList>
    </citation>
    <scope>NUCLEOTIDE SEQUENCE</scope>
</reference>
<evidence type="ECO:0000256" key="5">
    <source>
        <dbReference type="SAM" id="Phobius"/>
    </source>
</evidence>
<feature type="transmembrane region" description="Helical" evidence="5">
    <location>
        <begin position="185"/>
        <end position="204"/>
    </location>
</feature>
<keyword evidence="3 5" id="KW-1133">Transmembrane helix</keyword>
<feature type="transmembrane region" description="Helical" evidence="5">
    <location>
        <begin position="447"/>
        <end position="467"/>
    </location>
</feature>
<evidence type="ECO:0000256" key="4">
    <source>
        <dbReference type="ARBA" id="ARBA00023136"/>
    </source>
</evidence>
<comment type="caution">
    <text evidence="7">The sequence shown here is derived from an EMBL/GenBank/DDBJ whole genome shotgun (WGS) entry which is preliminary data.</text>
</comment>
<dbReference type="InterPro" id="IPR005828">
    <property type="entry name" value="MFS_sugar_transport-like"/>
</dbReference>
<name>A0A8J2PHY5_9HEXA</name>
<keyword evidence="4 5" id="KW-0472">Membrane</keyword>
<feature type="transmembrane region" description="Helical" evidence="5">
    <location>
        <begin position="359"/>
        <end position="379"/>
    </location>
</feature>
<keyword evidence="8" id="KW-1185">Reference proteome</keyword>
<evidence type="ECO:0000259" key="6">
    <source>
        <dbReference type="PROSITE" id="PS50850"/>
    </source>
</evidence>
<comment type="subcellular location">
    <subcellularLocation>
        <location evidence="1">Membrane</location>
        <topology evidence="1">Multi-pass membrane protein</topology>
    </subcellularLocation>
</comment>
<dbReference type="GO" id="GO:0022857">
    <property type="term" value="F:transmembrane transporter activity"/>
    <property type="evidence" value="ECO:0007669"/>
    <property type="project" value="InterPro"/>
</dbReference>
<feature type="transmembrane region" description="Helical" evidence="5">
    <location>
        <begin position="391"/>
        <end position="408"/>
    </location>
</feature>
<evidence type="ECO:0000313" key="8">
    <source>
        <dbReference type="Proteomes" id="UP000708208"/>
    </source>
</evidence>
<dbReference type="GO" id="GO:0016020">
    <property type="term" value="C:membrane"/>
    <property type="evidence" value="ECO:0007669"/>
    <property type="project" value="UniProtKB-SubCell"/>
</dbReference>
<feature type="transmembrane region" description="Helical" evidence="5">
    <location>
        <begin position="127"/>
        <end position="149"/>
    </location>
</feature>
<evidence type="ECO:0000256" key="3">
    <source>
        <dbReference type="ARBA" id="ARBA00022989"/>
    </source>
</evidence>
<sequence>MTKTLEDIYEAIGGFGRFQFLVVCTILLPEWPAAMIDLQPVFTGSHPTKWVCTNEFGSFDVTNDSVAMCTCNGTLDGGNESIVSEWGLICGYAWVTDFITSIQMVGMVAGDIVGTYLADKVGRKQPLYISCLCLMLGSIASSVATSPITYACARFIVGAGVSSLLILTTVYPMEFLTPKWRTMCGAMGPWGEGLMTLSLLAYYFRPWRELCLVTAAPMMFCIVTFAFVPESPRWLLMSGKAEEVKEVLGTIAGVNNCDPVKGSIVDNLTESLGDSEDRGSKALSIGQFCRNGKFLRMSIIFMGCWFAVNIINYGISFNMKNLSGDPYWNVFCIGLGDAISFRSTVFVSKWFGRRKSFSIYMGFAAVIMLSIVCSYEGLFNWNESHVNVLTYLGKALVTGAIAILDCFTSESFPTVARSTGVGFANICGTIACIIAPQMALIGSVSQVGPFIIFAGFAAMSTVSILLLTETNNMILEEYFEETCCSKELSATQNLIE</sequence>
<evidence type="ECO:0000256" key="1">
    <source>
        <dbReference type="ARBA" id="ARBA00004141"/>
    </source>
</evidence>
<dbReference type="Proteomes" id="UP000708208">
    <property type="component" value="Unassembled WGS sequence"/>
</dbReference>
<feature type="transmembrane region" description="Helical" evidence="5">
    <location>
        <begin position="294"/>
        <end position="315"/>
    </location>
</feature>
<proteinExistence type="predicted"/>
<dbReference type="EMBL" id="CAJVCH010526100">
    <property type="protein sequence ID" value="CAG7822329.1"/>
    <property type="molecule type" value="Genomic_DNA"/>
</dbReference>
<keyword evidence="2 5" id="KW-0812">Transmembrane</keyword>
<gene>
    <name evidence="7" type="ORF">AFUS01_LOCUS32611</name>
</gene>
<dbReference type="PANTHER" id="PTHR24064">
    <property type="entry name" value="SOLUTE CARRIER FAMILY 22 MEMBER"/>
    <property type="match status" value="1"/>
</dbReference>
<evidence type="ECO:0000256" key="2">
    <source>
        <dbReference type="ARBA" id="ARBA00022692"/>
    </source>
</evidence>
<feature type="domain" description="Major facilitator superfamily (MFS) profile" evidence="6">
    <location>
        <begin position="50"/>
        <end position="472"/>
    </location>
</feature>
<feature type="transmembrane region" description="Helical" evidence="5">
    <location>
        <begin position="420"/>
        <end position="441"/>
    </location>
</feature>
<protein>
    <recommendedName>
        <fullName evidence="6">Major facilitator superfamily (MFS) profile domain-containing protein</fullName>
    </recommendedName>
</protein>
<dbReference type="OrthoDB" id="5296287at2759"/>
<dbReference type="AlphaFoldDB" id="A0A8J2PHY5"/>
<feature type="transmembrane region" description="Helical" evidence="5">
    <location>
        <begin position="155"/>
        <end position="173"/>
    </location>
</feature>
<feature type="transmembrane region" description="Helical" evidence="5">
    <location>
        <begin position="210"/>
        <end position="228"/>
    </location>
</feature>
<dbReference type="PROSITE" id="PS50850">
    <property type="entry name" value="MFS"/>
    <property type="match status" value="1"/>
</dbReference>
<organism evidence="7 8">
    <name type="scientific">Allacma fusca</name>
    <dbReference type="NCBI Taxonomy" id="39272"/>
    <lineage>
        <taxon>Eukaryota</taxon>
        <taxon>Metazoa</taxon>
        <taxon>Ecdysozoa</taxon>
        <taxon>Arthropoda</taxon>
        <taxon>Hexapoda</taxon>
        <taxon>Collembola</taxon>
        <taxon>Symphypleona</taxon>
        <taxon>Sminthuridae</taxon>
        <taxon>Allacma</taxon>
    </lineage>
</organism>